<proteinExistence type="predicted"/>
<sequence>MGSLNDVLVLFGDSQTEFASRPGGFVNRLSQHFSRVYDVVNRGFSGYTTDQALVLAPRIFPPQDSQQSETSKGKVRLVTIWFGSNDAAVEGHRQHVPLARFRQNLEQVIDIILENAGADTKIVLITPAALIPATELVGNSRRPEITRTYVEAVLAIADARKSPNIVAMDLFSSFEDIAGKHFGTLRPLLAEDGLHISGFGYELIFHKLINIIQRWPELNLDCLQRTYPSWKDVLPEQGQGVPLEPQANVMNQ</sequence>
<feature type="domain" description="SGNH hydrolase-type esterase" evidence="1">
    <location>
        <begin position="10"/>
        <end position="203"/>
    </location>
</feature>
<accession>A0AAN6JY22</accession>
<dbReference type="CDD" id="cd01838">
    <property type="entry name" value="Isoamyl_acetate_hydrolase_like"/>
    <property type="match status" value="1"/>
</dbReference>
<name>A0AAN6JY22_9BASI</name>
<dbReference type="PANTHER" id="PTHR14209">
    <property type="entry name" value="ISOAMYL ACETATE-HYDROLYZING ESTERASE 1"/>
    <property type="match status" value="1"/>
</dbReference>
<dbReference type="InterPro" id="IPR036514">
    <property type="entry name" value="SGNH_hydro_sf"/>
</dbReference>
<reference evidence="2" key="1">
    <citation type="journal article" date="2023" name="PhytoFront">
        <title>Draft Genome Resources of Seven Strains of Tilletia horrida, Causal Agent of Kernel Smut of Rice.</title>
        <authorList>
            <person name="Khanal S."/>
            <person name="Antony Babu S."/>
            <person name="Zhou X.G."/>
        </authorList>
    </citation>
    <scope>NUCLEOTIDE SEQUENCE</scope>
    <source>
        <strain evidence="2">TX6</strain>
    </source>
</reference>
<dbReference type="Proteomes" id="UP001176517">
    <property type="component" value="Unassembled WGS sequence"/>
</dbReference>
<keyword evidence="3" id="KW-1185">Reference proteome</keyword>
<dbReference type="AlphaFoldDB" id="A0AAN6JY22"/>
<dbReference type="SUPFAM" id="SSF52266">
    <property type="entry name" value="SGNH hydrolase"/>
    <property type="match status" value="1"/>
</dbReference>
<evidence type="ECO:0000259" key="1">
    <source>
        <dbReference type="Pfam" id="PF13472"/>
    </source>
</evidence>
<organism evidence="2 3">
    <name type="scientific">Tilletia horrida</name>
    <dbReference type="NCBI Taxonomy" id="155126"/>
    <lineage>
        <taxon>Eukaryota</taxon>
        <taxon>Fungi</taxon>
        <taxon>Dikarya</taxon>
        <taxon>Basidiomycota</taxon>
        <taxon>Ustilaginomycotina</taxon>
        <taxon>Exobasidiomycetes</taxon>
        <taxon>Tilletiales</taxon>
        <taxon>Tilletiaceae</taxon>
        <taxon>Tilletia</taxon>
    </lineage>
</organism>
<comment type="caution">
    <text evidence="2">The sequence shown here is derived from an EMBL/GenBank/DDBJ whole genome shotgun (WGS) entry which is preliminary data.</text>
</comment>
<dbReference type="InterPro" id="IPR045136">
    <property type="entry name" value="Iah1-like"/>
</dbReference>
<dbReference type="Gene3D" id="3.40.50.1110">
    <property type="entry name" value="SGNH hydrolase"/>
    <property type="match status" value="1"/>
</dbReference>
<dbReference type="EMBL" id="JAPDMZ010000078">
    <property type="protein sequence ID" value="KAK0551348.1"/>
    <property type="molecule type" value="Genomic_DNA"/>
</dbReference>
<evidence type="ECO:0000313" key="2">
    <source>
        <dbReference type="EMBL" id="KAK0551348.1"/>
    </source>
</evidence>
<evidence type="ECO:0000313" key="3">
    <source>
        <dbReference type="Proteomes" id="UP001176517"/>
    </source>
</evidence>
<dbReference type="Pfam" id="PF13472">
    <property type="entry name" value="Lipase_GDSL_2"/>
    <property type="match status" value="1"/>
</dbReference>
<dbReference type="InterPro" id="IPR013830">
    <property type="entry name" value="SGNH_hydro"/>
</dbReference>
<gene>
    <name evidence="2" type="primary">IAH1</name>
    <name evidence="2" type="ORF">OC846_003309</name>
</gene>
<protein>
    <submittedName>
        <fullName evidence="2">Isoamyl acetate-hydrolyzing esterase</fullName>
    </submittedName>
</protein>
<dbReference type="PANTHER" id="PTHR14209:SF19">
    <property type="entry name" value="ISOAMYL ACETATE-HYDROLYZING ESTERASE 1 HOMOLOG"/>
    <property type="match status" value="1"/>
</dbReference>